<evidence type="ECO:0000313" key="2">
    <source>
        <dbReference type="EMBL" id="CAL1263438.1"/>
    </source>
</evidence>
<evidence type="ECO:0000256" key="1">
    <source>
        <dbReference type="SAM" id="Phobius"/>
    </source>
</evidence>
<organism evidence="2 3">
    <name type="scientific">Larinioides sclopetarius</name>
    <dbReference type="NCBI Taxonomy" id="280406"/>
    <lineage>
        <taxon>Eukaryota</taxon>
        <taxon>Metazoa</taxon>
        <taxon>Ecdysozoa</taxon>
        <taxon>Arthropoda</taxon>
        <taxon>Chelicerata</taxon>
        <taxon>Arachnida</taxon>
        <taxon>Araneae</taxon>
        <taxon>Araneomorphae</taxon>
        <taxon>Entelegynae</taxon>
        <taxon>Araneoidea</taxon>
        <taxon>Araneidae</taxon>
        <taxon>Larinioides</taxon>
    </lineage>
</organism>
<feature type="transmembrane region" description="Helical" evidence="1">
    <location>
        <begin position="6"/>
        <end position="23"/>
    </location>
</feature>
<reference evidence="2 3" key="1">
    <citation type="submission" date="2024-04" db="EMBL/GenBank/DDBJ databases">
        <authorList>
            <person name="Rising A."/>
            <person name="Reimegard J."/>
            <person name="Sonavane S."/>
            <person name="Akerstrom W."/>
            <person name="Nylinder S."/>
            <person name="Hedman E."/>
            <person name="Kallberg Y."/>
        </authorList>
    </citation>
    <scope>NUCLEOTIDE SEQUENCE [LARGE SCALE GENOMIC DNA]</scope>
</reference>
<comment type="caution">
    <text evidence="2">The sequence shown here is derived from an EMBL/GenBank/DDBJ whole genome shotgun (WGS) entry which is preliminary data.</text>
</comment>
<evidence type="ECO:0000313" key="3">
    <source>
        <dbReference type="Proteomes" id="UP001497382"/>
    </source>
</evidence>
<protein>
    <submittedName>
        <fullName evidence="2">Uncharacterized protein</fullName>
    </submittedName>
</protein>
<keyword evidence="3" id="KW-1185">Reference proteome</keyword>
<dbReference type="EMBL" id="CAXIEN010000008">
    <property type="protein sequence ID" value="CAL1263438.1"/>
    <property type="molecule type" value="Genomic_DNA"/>
</dbReference>
<dbReference type="AlphaFoldDB" id="A0AAV1YY94"/>
<name>A0AAV1YY94_9ARAC</name>
<keyword evidence="1" id="KW-0472">Membrane</keyword>
<gene>
    <name evidence="2" type="ORF">LARSCL_LOCUS1486</name>
</gene>
<keyword evidence="1" id="KW-1133">Transmembrane helix</keyword>
<accession>A0AAV1YY94</accession>
<keyword evidence="1" id="KW-0812">Transmembrane</keyword>
<proteinExistence type="predicted"/>
<dbReference type="Proteomes" id="UP001497382">
    <property type="component" value="Unassembled WGS sequence"/>
</dbReference>
<sequence>MEQVSILPVLVTGIILLMVAVLFDGKINLCTALYLYLDLQYEQPF</sequence>